<sequence length="322" mass="34690">MPPLPVMFCFAGQGAQYYGMAAQLMADEPVFRHWMEAGDALVAARHGFSVREAIYGGLHRPSQPFDRLEETHPALFLVQYALAKTVQHHGLRPDALLGVSLGEIVAQSVAGMIPFETALAAVADQPAQFRAACPPGGMVAVLASPALYDESPLLQSLSEVAGVTSHTHFVLSAPAEALEAVTAELRRREILFQPLPVPYPFHSRFIDPVEESCRAATAGLRRESAFWPVWSCCTGTPTGPASPDLVWRIVRQPMNVQTTLAELEARGGAVYVDLSPSGTLAALFRQTLAKGSQSRLFSVLSPFGGDSERLHKTLAALRHLAA</sequence>
<keyword evidence="4" id="KW-0808">Transferase</keyword>
<dbReference type="Pfam" id="PF00698">
    <property type="entry name" value="Acyl_transf_1"/>
    <property type="match status" value="1"/>
</dbReference>
<dbReference type="InterPro" id="IPR001227">
    <property type="entry name" value="Ac_transferase_dom_sf"/>
</dbReference>
<protein>
    <submittedName>
        <fullName evidence="4">Bacillaene synthase trans-acting acyltransferase</fullName>
    </submittedName>
</protein>
<proteinExistence type="predicted"/>
<dbReference type="GO" id="GO:0006633">
    <property type="term" value="P:fatty acid biosynthetic process"/>
    <property type="evidence" value="ECO:0007669"/>
    <property type="project" value="TreeGrafter"/>
</dbReference>
<gene>
    <name evidence="4" type="ORF">SAMN04244559_02157</name>
</gene>
<dbReference type="PANTHER" id="PTHR43775:SF37">
    <property type="entry name" value="SI:DKEY-61P9.11"/>
    <property type="match status" value="1"/>
</dbReference>
<keyword evidence="5" id="KW-1185">Reference proteome</keyword>
<dbReference type="OrthoDB" id="9808564at2"/>
<dbReference type="Gene3D" id="3.40.366.10">
    <property type="entry name" value="Malonyl-Coenzyme A Acyl Carrier Protein, domain 2"/>
    <property type="match status" value="1"/>
</dbReference>
<dbReference type="Gene3D" id="3.30.70.3290">
    <property type="match status" value="1"/>
</dbReference>
<keyword evidence="1" id="KW-0596">Phosphopantetheine</keyword>
<evidence type="ECO:0000313" key="5">
    <source>
        <dbReference type="Proteomes" id="UP000182983"/>
    </source>
</evidence>
<reference evidence="5" key="1">
    <citation type="submission" date="2016-10" db="EMBL/GenBank/DDBJ databases">
        <authorList>
            <person name="Varghese N."/>
            <person name="Submissions S."/>
        </authorList>
    </citation>
    <scope>NUCLEOTIDE SEQUENCE [LARGE SCALE GENOMIC DNA]</scope>
    <source>
        <strain evidence="5">DSM 13234</strain>
    </source>
</reference>
<evidence type="ECO:0000313" key="4">
    <source>
        <dbReference type="EMBL" id="SEH40722.1"/>
    </source>
</evidence>
<organism evidence="4 5">
    <name type="scientific">Magnetospirillum fulvum</name>
    <name type="common">Rhodospirillum fulvum</name>
    <dbReference type="NCBI Taxonomy" id="1082"/>
    <lineage>
        <taxon>Bacteria</taxon>
        <taxon>Pseudomonadati</taxon>
        <taxon>Pseudomonadota</taxon>
        <taxon>Alphaproteobacteria</taxon>
        <taxon>Rhodospirillales</taxon>
        <taxon>Rhodospirillaceae</taxon>
        <taxon>Magnetospirillum</taxon>
    </lineage>
</organism>
<dbReference type="InterPro" id="IPR050091">
    <property type="entry name" value="PKS_NRPS_Biosynth_Enz"/>
</dbReference>
<evidence type="ECO:0000259" key="3">
    <source>
        <dbReference type="SMART" id="SM00827"/>
    </source>
</evidence>
<name>A0A1H6HXA8_MAGFU</name>
<dbReference type="GO" id="GO:0004312">
    <property type="term" value="F:fatty acid synthase activity"/>
    <property type="evidence" value="ECO:0007669"/>
    <property type="project" value="TreeGrafter"/>
</dbReference>
<evidence type="ECO:0000256" key="1">
    <source>
        <dbReference type="ARBA" id="ARBA00022450"/>
    </source>
</evidence>
<accession>A0A1H6HXA8</accession>
<keyword evidence="4" id="KW-0012">Acyltransferase</keyword>
<dbReference type="EMBL" id="FNWO01000008">
    <property type="protein sequence ID" value="SEH40722.1"/>
    <property type="molecule type" value="Genomic_DNA"/>
</dbReference>
<dbReference type="AlphaFoldDB" id="A0A1H6HXA8"/>
<dbReference type="RefSeq" id="WP_139305566.1">
    <property type="nucleotide sequence ID" value="NZ_FNWO01000008.1"/>
</dbReference>
<keyword evidence="2" id="KW-0597">Phosphoprotein</keyword>
<dbReference type="InterPro" id="IPR016035">
    <property type="entry name" value="Acyl_Trfase/lysoPLipase"/>
</dbReference>
<evidence type="ECO:0000256" key="2">
    <source>
        <dbReference type="ARBA" id="ARBA00022553"/>
    </source>
</evidence>
<dbReference type="InterPro" id="IPR014043">
    <property type="entry name" value="Acyl_transferase_dom"/>
</dbReference>
<dbReference type="SUPFAM" id="SSF52151">
    <property type="entry name" value="FabD/lysophospholipase-like"/>
    <property type="match status" value="1"/>
</dbReference>
<dbReference type="Proteomes" id="UP000182983">
    <property type="component" value="Unassembled WGS sequence"/>
</dbReference>
<dbReference type="SMART" id="SM00827">
    <property type="entry name" value="PKS_AT"/>
    <property type="match status" value="1"/>
</dbReference>
<dbReference type="PANTHER" id="PTHR43775">
    <property type="entry name" value="FATTY ACID SYNTHASE"/>
    <property type="match status" value="1"/>
</dbReference>
<feature type="domain" description="Malonyl-CoA:ACP transacylase (MAT)" evidence="3">
    <location>
        <begin position="9"/>
        <end position="319"/>
    </location>
</feature>